<feature type="transmembrane region" description="Helical" evidence="1">
    <location>
        <begin position="24"/>
        <end position="44"/>
    </location>
</feature>
<evidence type="ECO:0000313" key="3">
    <source>
        <dbReference type="Proteomes" id="UP000067708"/>
    </source>
</evidence>
<dbReference type="OrthoDB" id="5149460at2"/>
<name>A0A060JBZ7_9MICO</name>
<accession>A0A060JBZ7</accession>
<protein>
    <submittedName>
        <fullName evidence="2">Uncharacterized protein</fullName>
    </submittedName>
</protein>
<reference evidence="2 3" key="1">
    <citation type="journal article" date="2014" name="Int. J. Syst. Evol. Microbiol.">
        <title>Rhodoluna lacicola gen. nov., sp. nov., a planktonic freshwater bacterium with stream-lined genome.</title>
        <authorList>
            <person name="Hahn M."/>
            <person name="Schmidt J."/>
            <person name="Taipale S.J."/>
            <person name="Doolittle W.F."/>
            <person name="Koll U."/>
        </authorList>
    </citation>
    <scope>NUCLEOTIDE SEQUENCE [LARGE SCALE GENOMIC DNA]</scope>
    <source>
        <strain evidence="2 3">MWH-Ta8</strain>
    </source>
</reference>
<gene>
    <name evidence="2" type="ORF">Rhola_00005940</name>
</gene>
<sequence length="62" mass="6966">MNAILASVAEGEHEAYVTLPFPGIFFGVIAMGVFLLLGWITWSYRDVANRHEHKVDDSKAHH</sequence>
<dbReference type="STRING" id="529884.Rhola_00005940"/>
<dbReference type="EMBL" id="CP007490">
    <property type="protein sequence ID" value="AIC47406.1"/>
    <property type="molecule type" value="Genomic_DNA"/>
</dbReference>
<evidence type="ECO:0000256" key="1">
    <source>
        <dbReference type="SAM" id="Phobius"/>
    </source>
</evidence>
<keyword evidence="3" id="KW-1185">Reference proteome</keyword>
<keyword evidence="1" id="KW-0812">Transmembrane</keyword>
<dbReference type="Proteomes" id="UP000067708">
    <property type="component" value="Chromosome"/>
</dbReference>
<organism evidence="2 3">
    <name type="scientific">Rhodoluna lacicola</name>
    <dbReference type="NCBI Taxonomy" id="529884"/>
    <lineage>
        <taxon>Bacteria</taxon>
        <taxon>Bacillati</taxon>
        <taxon>Actinomycetota</taxon>
        <taxon>Actinomycetes</taxon>
        <taxon>Micrococcales</taxon>
        <taxon>Microbacteriaceae</taxon>
        <taxon>Luna cluster</taxon>
        <taxon>Luna-1 subcluster</taxon>
        <taxon>Rhodoluna</taxon>
    </lineage>
</organism>
<keyword evidence="1" id="KW-0472">Membrane</keyword>
<proteinExistence type="predicted"/>
<evidence type="ECO:0000313" key="2">
    <source>
        <dbReference type="EMBL" id="AIC47406.1"/>
    </source>
</evidence>
<dbReference type="HOGENOM" id="CLU_2901282_0_0_11"/>
<keyword evidence="1" id="KW-1133">Transmembrane helix</keyword>
<dbReference type="KEGG" id="rla:Rhola_00005940"/>
<dbReference type="RefSeq" id="WP_051636231.1">
    <property type="nucleotide sequence ID" value="NZ_AP026911.1"/>
</dbReference>
<dbReference type="AlphaFoldDB" id="A0A060JBZ7"/>